<evidence type="ECO:0000256" key="1">
    <source>
        <dbReference type="SAM" id="SignalP"/>
    </source>
</evidence>
<keyword evidence="1" id="KW-0732">Signal</keyword>
<name>A0A8T1XKE9_9BRAS</name>
<evidence type="ECO:0000313" key="2">
    <source>
        <dbReference type="EMBL" id="KAG7534988.1"/>
    </source>
</evidence>
<dbReference type="AlphaFoldDB" id="A0A8T1XKE9"/>
<organism evidence="2 3">
    <name type="scientific">Arabidopsis thaliana x Arabidopsis arenosa</name>
    <dbReference type="NCBI Taxonomy" id="1240361"/>
    <lineage>
        <taxon>Eukaryota</taxon>
        <taxon>Viridiplantae</taxon>
        <taxon>Streptophyta</taxon>
        <taxon>Embryophyta</taxon>
        <taxon>Tracheophyta</taxon>
        <taxon>Spermatophyta</taxon>
        <taxon>Magnoliopsida</taxon>
        <taxon>eudicotyledons</taxon>
        <taxon>Gunneridae</taxon>
        <taxon>Pentapetalae</taxon>
        <taxon>rosids</taxon>
        <taxon>malvids</taxon>
        <taxon>Brassicales</taxon>
        <taxon>Brassicaceae</taxon>
        <taxon>Camelineae</taxon>
        <taxon>Arabidopsis</taxon>
    </lineage>
</organism>
<proteinExistence type="predicted"/>
<comment type="caution">
    <text evidence="2">The sequence shown here is derived from an EMBL/GenBank/DDBJ whole genome shotgun (WGS) entry which is preliminary data.</text>
</comment>
<reference evidence="2 3" key="1">
    <citation type="submission" date="2020-12" db="EMBL/GenBank/DDBJ databases">
        <title>Concerted genomic and epigenomic changes stabilize Arabidopsis allopolyploids.</title>
        <authorList>
            <person name="Chen Z."/>
        </authorList>
    </citation>
    <scope>NUCLEOTIDE SEQUENCE [LARGE SCALE GENOMIC DNA]</scope>
    <source>
        <strain evidence="2">Allo738</strain>
        <tissue evidence="2">Leaf</tissue>
    </source>
</reference>
<feature type="chain" id="PRO_5035828287" evidence="1">
    <location>
        <begin position="20"/>
        <end position="105"/>
    </location>
</feature>
<evidence type="ECO:0000313" key="3">
    <source>
        <dbReference type="Proteomes" id="UP000694240"/>
    </source>
</evidence>
<gene>
    <name evidence="2" type="ORF">ISN45_Aa08g024800</name>
</gene>
<accession>A0A8T1XKE9</accession>
<dbReference type="Proteomes" id="UP000694240">
    <property type="component" value="Chromosome 13"/>
</dbReference>
<dbReference type="EMBL" id="JAEFBK010000013">
    <property type="protein sequence ID" value="KAG7534988.1"/>
    <property type="molecule type" value="Genomic_DNA"/>
</dbReference>
<dbReference type="PROSITE" id="PS51257">
    <property type="entry name" value="PROKAR_LIPOPROTEIN"/>
    <property type="match status" value="1"/>
</dbReference>
<sequence>MKTPFLFFTFLILISSCVSNLMAKHDSERKTPFSNHGESHQNQPYVHFRSRYRNYYIPEECTILCPQRCLRKHRLMVFCSIPQHICRCSSFQIRSPHIATSPKQS</sequence>
<protein>
    <submittedName>
        <fullName evidence="2">Uncharacterized protein</fullName>
    </submittedName>
</protein>
<feature type="signal peptide" evidence="1">
    <location>
        <begin position="1"/>
        <end position="19"/>
    </location>
</feature>
<keyword evidence="3" id="KW-1185">Reference proteome</keyword>